<keyword evidence="1 2" id="KW-0807">Transducer</keyword>
<dbReference type="GO" id="GO:0007165">
    <property type="term" value="P:signal transduction"/>
    <property type="evidence" value="ECO:0007669"/>
    <property type="project" value="UniProtKB-KW"/>
</dbReference>
<evidence type="ECO:0000313" key="7">
    <source>
        <dbReference type="Proteomes" id="UP000014155"/>
    </source>
</evidence>
<organism evidence="6 7">
    <name type="scientific">Ruminiclostridium cellobioparum subsp. termitidis CT1112</name>
    <dbReference type="NCBI Taxonomy" id="1195236"/>
    <lineage>
        <taxon>Bacteria</taxon>
        <taxon>Bacillati</taxon>
        <taxon>Bacillota</taxon>
        <taxon>Clostridia</taxon>
        <taxon>Eubacteriales</taxon>
        <taxon>Oscillospiraceae</taxon>
        <taxon>Ruminiclostridium</taxon>
    </lineage>
</organism>
<dbReference type="PATRIC" id="fig|1195236.3.peg.2719"/>
<dbReference type="STRING" id="1195236.CTER_2405"/>
<dbReference type="InterPro" id="IPR029151">
    <property type="entry name" value="Sensor-like_sf"/>
</dbReference>
<sequence>MTHAGIGDTMKNISYLVASGALLICSTVLAAVSGWNLLILAMNMILFMGYFVFIRHLLTSSSRQYTDNIKKLKDELRKFNSEVQVTSSQISSVSESIAVTSDENNEFAKYVYDKVREMADNNEKVNSSITNTLSEVRSIMELLNNADGITIDMLNKSLISKDTVKLSLEEILQIVQTINGIHESSDKTLTNMEQLQKTSKEIVHILETVSNISKQTQLLALNATIESARAGEHGKGFTVVASEIHKLAEDTNKSVGDINSLIKAIQTEVGNVYGDVKENALRVDAGISVTKKIEGNLERIDSSFNDVFGMMDQISRFSKQEVQIAQNVGDQIKEVEEVMLQTSKSVDDVCTSVQQQKQNMEEISSLGTRLNKASSSLAKLFSSEAAVETEVMEKPGSEAMDKAKNSLSIIKAELCSRAEIVNSKDSNTHEAVLSSFMKKYSFVEAAWTNDRKGRFICSIPEAGIANANVREWFKHGIEGEDFISQVYISAITRNPCVTVSSPIRNTAGEIAGVVGIDIII</sequence>
<dbReference type="PANTHER" id="PTHR32089:SF112">
    <property type="entry name" value="LYSOZYME-LIKE PROTEIN-RELATED"/>
    <property type="match status" value="1"/>
</dbReference>
<feature type="coiled-coil region" evidence="3">
    <location>
        <begin position="62"/>
        <end position="89"/>
    </location>
</feature>
<evidence type="ECO:0000313" key="6">
    <source>
        <dbReference type="EMBL" id="EMS71643.1"/>
    </source>
</evidence>
<dbReference type="Gene3D" id="1.10.287.950">
    <property type="entry name" value="Methyl-accepting chemotaxis protein"/>
    <property type="match status" value="1"/>
</dbReference>
<keyword evidence="7" id="KW-1185">Reference proteome</keyword>
<reference evidence="6 7" key="1">
    <citation type="journal article" date="2013" name="Genome Announc.">
        <title>Draft Genome Sequence of the Cellulolytic, Mesophilic, Anaerobic Bacterium Clostridium termitidis Strain CT1112 (DSM 5398).</title>
        <authorList>
            <person name="Lal S."/>
            <person name="Ramachandran U."/>
            <person name="Zhang X."/>
            <person name="Munir R."/>
            <person name="Sparling R."/>
            <person name="Levin D.B."/>
        </authorList>
    </citation>
    <scope>NUCLEOTIDE SEQUENCE [LARGE SCALE GENOMIC DNA]</scope>
    <source>
        <strain evidence="6 7">CT1112</strain>
    </source>
</reference>
<dbReference type="SMART" id="SM00283">
    <property type="entry name" value="MA"/>
    <property type="match status" value="1"/>
</dbReference>
<dbReference type="SUPFAM" id="SSF103190">
    <property type="entry name" value="Sensory domain-like"/>
    <property type="match status" value="1"/>
</dbReference>
<gene>
    <name evidence="6" type="ORF">CTER_2405</name>
</gene>
<evidence type="ECO:0000256" key="4">
    <source>
        <dbReference type="SAM" id="Phobius"/>
    </source>
</evidence>
<dbReference type="GO" id="GO:0016020">
    <property type="term" value="C:membrane"/>
    <property type="evidence" value="ECO:0007669"/>
    <property type="project" value="InterPro"/>
</dbReference>
<keyword evidence="4" id="KW-1133">Transmembrane helix</keyword>
<keyword evidence="3" id="KW-0175">Coiled coil</keyword>
<dbReference type="Proteomes" id="UP000014155">
    <property type="component" value="Unassembled WGS sequence"/>
</dbReference>
<feature type="transmembrane region" description="Helical" evidence="4">
    <location>
        <begin position="38"/>
        <end position="58"/>
    </location>
</feature>
<dbReference type="Gene3D" id="3.30.450.20">
    <property type="entry name" value="PAS domain"/>
    <property type="match status" value="1"/>
</dbReference>
<dbReference type="EMBL" id="AORV01000035">
    <property type="protein sequence ID" value="EMS71643.1"/>
    <property type="molecule type" value="Genomic_DNA"/>
</dbReference>
<dbReference type="PROSITE" id="PS50111">
    <property type="entry name" value="CHEMOTAXIS_TRANSDUC_2"/>
    <property type="match status" value="1"/>
</dbReference>
<keyword evidence="4" id="KW-0472">Membrane</keyword>
<feature type="domain" description="Methyl-accepting transducer" evidence="5">
    <location>
        <begin position="86"/>
        <end position="336"/>
    </location>
</feature>
<protein>
    <submittedName>
        <fullName evidence="6">Methyl-accepting chemotaxis protein</fullName>
    </submittedName>
</protein>
<name>S0FSZ1_RUMCE</name>
<proteinExistence type="predicted"/>
<dbReference type="SUPFAM" id="SSF58104">
    <property type="entry name" value="Methyl-accepting chemotaxis protein (MCP) signaling domain"/>
    <property type="match status" value="1"/>
</dbReference>
<evidence type="ECO:0000256" key="2">
    <source>
        <dbReference type="PROSITE-ProRule" id="PRU00284"/>
    </source>
</evidence>
<keyword evidence="4" id="KW-0812">Transmembrane</keyword>
<feature type="transmembrane region" description="Helical" evidence="4">
    <location>
        <begin position="12"/>
        <end position="32"/>
    </location>
</feature>
<dbReference type="Pfam" id="PF00015">
    <property type="entry name" value="MCPsignal"/>
    <property type="match status" value="1"/>
</dbReference>
<accession>S0FSZ1</accession>
<dbReference type="AlphaFoldDB" id="S0FSZ1"/>
<dbReference type="InterPro" id="IPR004089">
    <property type="entry name" value="MCPsignal_dom"/>
</dbReference>
<evidence type="ECO:0000256" key="3">
    <source>
        <dbReference type="SAM" id="Coils"/>
    </source>
</evidence>
<evidence type="ECO:0000259" key="5">
    <source>
        <dbReference type="PROSITE" id="PS50111"/>
    </source>
</evidence>
<dbReference type="PANTHER" id="PTHR32089">
    <property type="entry name" value="METHYL-ACCEPTING CHEMOTAXIS PROTEIN MCPB"/>
    <property type="match status" value="1"/>
</dbReference>
<comment type="caution">
    <text evidence="6">The sequence shown here is derived from an EMBL/GenBank/DDBJ whole genome shotgun (WGS) entry which is preliminary data.</text>
</comment>
<dbReference type="eggNOG" id="COG0840">
    <property type="taxonomic scope" value="Bacteria"/>
</dbReference>
<evidence type="ECO:0000256" key="1">
    <source>
        <dbReference type="ARBA" id="ARBA00023224"/>
    </source>
</evidence>
<dbReference type="CDD" id="cd18773">
    <property type="entry name" value="PDC1_HK_sensor"/>
    <property type="match status" value="1"/>
</dbReference>
<dbReference type="Pfam" id="PF22673">
    <property type="entry name" value="MCP-like_PDC_1"/>
    <property type="match status" value="1"/>
</dbReference>